<keyword evidence="9" id="KW-1185">Reference proteome</keyword>
<keyword evidence="3" id="KW-0732">Signal</keyword>
<dbReference type="PROSITE" id="PS51257">
    <property type="entry name" value="PROKAR_LIPOPROTEIN"/>
    <property type="match status" value="1"/>
</dbReference>
<comment type="similarity">
    <text evidence="5">Belongs to the bacterial secretin family.</text>
</comment>
<dbReference type="PANTHER" id="PTHR30332">
    <property type="entry name" value="PROBABLE GENERAL SECRETION PATHWAY PROTEIN D"/>
    <property type="match status" value="1"/>
</dbReference>
<dbReference type="InterPro" id="IPR049371">
    <property type="entry name" value="GspD-like_N0"/>
</dbReference>
<protein>
    <submittedName>
        <fullName evidence="8">Type 3 secretion system secretin</fullName>
    </submittedName>
</protein>
<dbReference type="Gene3D" id="3.30.1370.120">
    <property type="match status" value="1"/>
</dbReference>
<keyword evidence="4" id="KW-0472">Membrane</keyword>
<dbReference type="InterPro" id="IPR038591">
    <property type="entry name" value="NolW-like_sf"/>
</dbReference>
<dbReference type="PRINTS" id="PR00811">
    <property type="entry name" value="BCTERIALGSPD"/>
</dbReference>
<feature type="domain" description="GspD-like N0" evidence="7">
    <location>
        <begin position="46"/>
        <end position="108"/>
    </location>
</feature>
<evidence type="ECO:0000259" key="7">
    <source>
        <dbReference type="Pfam" id="PF21305"/>
    </source>
</evidence>
<evidence type="ECO:0000256" key="3">
    <source>
        <dbReference type="ARBA" id="ARBA00022729"/>
    </source>
</evidence>
<evidence type="ECO:0000313" key="9">
    <source>
        <dbReference type="Proteomes" id="UP000826014"/>
    </source>
</evidence>
<evidence type="ECO:0000256" key="2">
    <source>
        <dbReference type="ARBA" id="ARBA00022692"/>
    </source>
</evidence>
<accession>A0ABX8V349</accession>
<dbReference type="InterPro" id="IPR001775">
    <property type="entry name" value="GspD/PilQ"/>
</dbReference>
<gene>
    <name evidence="8" type="ORF">RHABOEDO_001619</name>
</gene>
<evidence type="ECO:0000256" key="4">
    <source>
        <dbReference type="ARBA" id="ARBA00023136"/>
    </source>
</evidence>
<proteinExistence type="inferred from homology"/>
<evidence type="ECO:0000259" key="6">
    <source>
        <dbReference type="Pfam" id="PF00263"/>
    </source>
</evidence>
<organism evidence="8 9">
    <name type="scientific">Candidatus Rhabdochlamydia oedothoracis</name>
    <dbReference type="NCBI Taxonomy" id="2720720"/>
    <lineage>
        <taxon>Bacteria</taxon>
        <taxon>Pseudomonadati</taxon>
        <taxon>Chlamydiota</taxon>
        <taxon>Chlamydiia</taxon>
        <taxon>Parachlamydiales</taxon>
        <taxon>Candidatus Rhabdochlamydiaceae</taxon>
        <taxon>Candidatus Rhabdochlamydia</taxon>
    </lineage>
</organism>
<dbReference type="EMBL" id="CP075587">
    <property type="protein sequence ID" value="QYF49306.1"/>
    <property type="molecule type" value="Genomic_DNA"/>
</dbReference>
<evidence type="ECO:0000256" key="1">
    <source>
        <dbReference type="ARBA" id="ARBA00004370"/>
    </source>
</evidence>
<dbReference type="InterPro" id="IPR004846">
    <property type="entry name" value="T2SS/T3SS_dom"/>
</dbReference>
<dbReference type="Gene3D" id="3.55.50.30">
    <property type="match status" value="1"/>
</dbReference>
<keyword evidence="2" id="KW-0812">Transmembrane</keyword>
<feature type="domain" description="Type II/III secretion system secretin-like" evidence="6">
    <location>
        <begin position="328"/>
        <end position="497"/>
    </location>
</feature>
<evidence type="ECO:0000256" key="5">
    <source>
        <dbReference type="RuleBase" id="RU004003"/>
    </source>
</evidence>
<dbReference type="Proteomes" id="UP000826014">
    <property type="component" value="Chromosome"/>
</dbReference>
<evidence type="ECO:0000313" key="8">
    <source>
        <dbReference type="EMBL" id="QYF49306.1"/>
    </source>
</evidence>
<name>A0ABX8V349_9BACT</name>
<dbReference type="InterPro" id="IPR050810">
    <property type="entry name" value="Bact_Secretion_Sys_Channel"/>
</dbReference>
<comment type="subcellular location">
    <subcellularLocation>
        <location evidence="1">Membrane</location>
    </subcellularLocation>
</comment>
<reference evidence="8 9" key="1">
    <citation type="journal article" date="2022" name="bioRxiv">
        <title>Ecology and evolution of chlamydial symbionts of arthropods.</title>
        <authorList>
            <person name="Halter T."/>
            <person name="Koestlbacher S."/>
            <person name="Collingro A."/>
            <person name="Sixt B.S."/>
            <person name="Toenshoff E.R."/>
            <person name="Hendrickx F."/>
            <person name="Kostanjsek R."/>
            <person name="Horn M."/>
        </authorList>
    </citation>
    <scope>NUCLEOTIDE SEQUENCE [LARGE SCALE GENOMIC DNA]</scope>
    <source>
        <strain evidence="8">W744xW776</strain>
    </source>
</reference>
<dbReference type="Pfam" id="PF21305">
    <property type="entry name" value="type_II_gspD_N0"/>
    <property type="match status" value="1"/>
</dbReference>
<dbReference type="RefSeq" id="WP_215216640.1">
    <property type="nucleotide sequence ID" value="NZ_CP075587.1"/>
</dbReference>
<dbReference type="Pfam" id="PF00263">
    <property type="entry name" value="Secretin"/>
    <property type="match status" value="1"/>
</dbReference>
<sequence>MTKKIKQLLYFLWCSGLVGCLVSNSCLSSEEQKEEMLLKTEGHHSINFNDIPIIEFIRFVSKISGENFIFSNNDLGFAISLCMGKAMSSKQVLQALIELLHFHGLFVKKESDYHVIKRYDEQKDGHHKVSLDASDLTAFNSIPQIPGLKEGYDFFVYKVQYHSGMELEQSLKKIAVDMRNQSNAPIKLVNAIQSLQWVKATNSLLCSGDPETLYSLRKLIDSLDTPLRQVFIEVLVIETDTKKGMDFGLQWSTGAQYQNRLGVGVGNFSPAHLTAGSFANTVQSISPTNPPTGLSQLPLVPGFNLGVIGDIIMHKGKSFLSLGTLVSALQSDGSSTIVLNQKIITQDNKNSTIFVGDNIPFTGSVVQTVGQSQQLTANVEYRDIGVSLSITPRLGEDEIISLEIHQEITESLDQNVMHTQNTANGIRTTKTNMSTHAHVPDQHFLIVSGMIRNAKSQHKTGVPCLGGLPVVGAMFSRTLKSDEKRNIVIFVRPYIIRSFEEYCKLTEKQEKIFENQAISQDFIEGIELVNPIEGE</sequence>
<dbReference type="PANTHER" id="PTHR30332:SF24">
    <property type="entry name" value="SECRETIN GSPD-RELATED"/>
    <property type="match status" value="1"/>
</dbReference>